<organism evidence="1 2">
    <name type="scientific">Natrinema versiforme JCM 10478</name>
    <dbReference type="NCBI Taxonomy" id="1227496"/>
    <lineage>
        <taxon>Archaea</taxon>
        <taxon>Methanobacteriati</taxon>
        <taxon>Methanobacteriota</taxon>
        <taxon>Stenosarchaea group</taxon>
        <taxon>Halobacteria</taxon>
        <taxon>Halobacteriales</taxon>
        <taxon>Natrialbaceae</taxon>
        <taxon>Natrinema</taxon>
    </lineage>
</organism>
<accession>L9Y1Z5</accession>
<dbReference type="Gene3D" id="3.40.50.1220">
    <property type="entry name" value="TPP-binding domain"/>
    <property type="match status" value="1"/>
</dbReference>
<dbReference type="AlphaFoldDB" id="L9Y1Z5"/>
<dbReference type="Proteomes" id="UP000011632">
    <property type="component" value="Unassembled WGS sequence"/>
</dbReference>
<proteinExistence type="predicted"/>
<gene>
    <name evidence="1" type="ORF">C489_09131</name>
</gene>
<dbReference type="Pfam" id="PF13289">
    <property type="entry name" value="SIR2_2"/>
    <property type="match status" value="1"/>
</dbReference>
<sequence>MSLTFSVRNNPGRYALLLGSGVSTEAGIPTGWTVVSNLAQRVAATEETSIDNDTNPTDWYEETYDEPATYENLIEGLAKTQTERRSLLEGFFEPTEEEAERGEKTPTEAHKSIAWLVDNGYINVILTTNFDQLLEQALRDQGVNPVVISGKETAQGAEPLQHQEAVVVKVNGDYKQTNVKNLSYELESYSEPIQKIIDRVFQEYGLIICGWSGKHDTRLRQSLQECETHRYSTYWTYYSELGDVANELVSHRDGFTINHDGAISLFTDLRDRVQALVDAEEGEPLSTPIARERVKRYLPREEHRIDLADLISETAQRSGENVQDEERLPLSRKELNDNFSVEDRYQEYGDLTRTIVAEVMTCAYWGGDTVNLGEKSVSDALSTLSPKQSPNGLFQEGLNDLRRYPATLVLYGAGLAGIAGDNWDLVSTLLTNPIETSQSRSRQPAEVPPVEALHPRRLTKEWGRGFDRERAEKSLRSSMRQTLQDPGKEFLVSENQYNRVFTDFEVLFDILWYAEVGSEYVRSLGTTYWDEAVNRVEEQVVEQQGDWPPIRTGILDLTSDEVVNILSELKELHR</sequence>
<reference evidence="1 2" key="1">
    <citation type="journal article" date="2014" name="PLoS Genet.">
        <title>Phylogenetically driven sequencing of extremely halophilic archaea reveals strategies for static and dynamic osmo-response.</title>
        <authorList>
            <person name="Becker E.A."/>
            <person name="Seitzer P.M."/>
            <person name="Tritt A."/>
            <person name="Larsen D."/>
            <person name="Krusor M."/>
            <person name="Yao A.I."/>
            <person name="Wu D."/>
            <person name="Madern D."/>
            <person name="Eisen J.A."/>
            <person name="Darling A.E."/>
            <person name="Facciotti M.T."/>
        </authorList>
    </citation>
    <scope>NUCLEOTIDE SEQUENCE [LARGE SCALE GENOMIC DNA]</scope>
    <source>
        <strain evidence="1 2">JCM 10478</strain>
    </source>
</reference>
<dbReference type="STRING" id="1227496.C489_09131"/>
<comment type="caution">
    <text evidence="1">The sequence shown here is derived from an EMBL/GenBank/DDBJ whole genome shotgun (WGS) entry which is preliminary data.</text>
</comment>
<dbReference type="EMBL" id="AOID01000027">
    <property type="protein sequence ID" value="ELY67711.1"/>
    <property type="molecule type" value="Genomic_DNA"/>
</dbReference>
<protein>
    <submittedName>
        <fullName evidence="1">Uncharacterized protein</fullName>
    </submittedName>
</protein>
<evidence type="ECO:0000313" key="2">
    <source>
        <dbReference type="Proteomes" id="UP000011632"/>
    </source>
</evidence>
<evidence type="ECO:0000313" key="1">
    <source>
        <dbReference type="EMBL" id="ELY67711.1"/>
    </source>
</evidence>
<dbReference type="SUPFAM" id="SSF52467">
    <property type="entry name" value="DHS-like NAD/FAD-binding domain"/>
    <property type="match status" value="1"/>
</dbReference>
<name>L9Y1Z5_9EURY</name>
<keyword evidence="2" id="KW-1185">Reference proteome</keyword>
<dbReference type="PATRIC" id="fig|1227496.3.peg.1844"/>
<dbReference type="InterPro" id="IPR029035">
    <property type="entry name" value="DHS-like_NAD/FAD-binding_dom"/>
</dbReference>